<gene>
    <name evidence="2" type="ORF">CTOB1V02_LOCUS15190</name>
</gene>
<dbReference type="Gene3D" id="3.90.190.20">
    <property type="entry name" value="Mur ligase, C-terminal domain"/>
    <property type="match status" value="1"/>
</dbReference>
<feature type="domain" description="Mur ligase C-terminal" evidence="1">
    <location>
        <begin position="7"/>
        <end position="95"/>
    </location>
</feature>
<dbReference type="InterPro" id="IPR036615">
    <property type="entry name" value="Mur_ligase_C_dom_sf"/>
</dbReference>
<evidence type="ECO:0000313" key="2">
    <source>
        <dbReference type="EMBL" id="CAD7237375.1"/>
    </source>
</evidence>
<protein>
    <recommendedName>
        <fullName evidence="1">Mur ligase C-terminal domain-containing protein</fullName>
    </recommendedName>
</protein>
<feature type="non-terminal residue" evidence="2">
    <location>
        <position position="104"/>
    </location>
</feature>
<name>A0A7R8WSK0_9CRUS</name>
<dbReference type="InterPro" id="IPR004101">
    <property type="entry name" value="Mur_ligase_C"/>
</dbReference>
<organism evidence="2">
    <name type="scientific">Cyprideis torosa</name>
    <dbReference type="NCBI Taxonomy" id="163714"/>
    <lineage>
        <taxon>Eukaryota</taxon>
        <taxon>Metazoa</taxon>
        <taxon>Ecdysozoa</taxon>
        <taxon>Arthropoda</taxon>
        <taxon>Crustacea</taxon>
        <taxon>Oligostraca</taxon>
        <taxon>Ostracoda</taxon>
        <taxon>Podocopa</taxon>
        <taxon>Podocopida</taxon>
        <taxon>Cytherocopina</taxon>
        <taxon>Cytheroidea</taxon>
        <taxon>Cytherideidae</taxon>
        <taxon>Cyprideis</taxon>
    </lineage>
</organism>
<dbReference type="SUPFAM" id="SSF53244">
    <property type="entry name" value="MurD-like peptide ligases, peptide-binding domain"/>
    <property type="match status" value="1"/>
</dbReference>
<dbReference type="AlphaFoldDB" id="A0A7R8WSK0"/>
<sequence length="104" mass="11435">MEETPKVGIIAGIGDRRIEDNNEIGRIAAEMFDEIIIRQDKHLRGKTEDELISMLETGIKDVDPNKKVTVIPSESEAIDFAIKNAKKGSMVVICSDVVPDALAQ</sequence>
<dbReference type="EMBL" id="OB687288">
    <property type="protein sequence ID" value="CAD7237375.1"/>
    <property type="molecule type" value="Genomic_DNA"/>
</dbReference>
<dbReference type="GO" id="GO:0016881">
    <property type="term" value="F:acid-amino acid ligase activity"/>
    <property type="evidence" value="ECO:0007669"/>
    <property type="project" value="InterPro"/>
</dbReference>
<dbReference type="OrthoDB" id="434648at2759"/>
<evidence type="ECO:0000259" key="1">
    <source>
        <dbReference type="Pfam" id="PF02875"/>
    </source>
</evidence>
<reference evidence="2" key="1">
    <citation type="submission" date="2020-11" db="EMBL/GenBank/DDBJ databases">
        <authorList>
            <person name="Tran Van P."/>
        </authorList>
    </citation>
    <scope>NUCLEOTIDE SEQUENCE</scope>
</reference>
<dbReference type="Pfam" id="PF02875">
    <property type="entry name" value="Mur_ligase_C"/>
    <property type="match status" value="1"/>
</dbReference>
<proteinExistence type="predicted"/>
<accession>A0A7R8WSK0</accession>